<reference evidence="1" key="1">
    <citation type="submission" date="2014-11" db="EMBL/GenBank/DDBJ databases">
        <authorList>
            <person name="Amaro Gonzalez C."/>
        </authorList>
    </citation>
    <scope>NUCLEOTIDE SEQUENCE</scope>
</reference>
<proteinExistence type="predicted"/>
<evidence type="ECO:0000313" key="1">
    <source>
        <dbReference type="EMBL" id="JAH07186.1"/>
    </source>
</evidence>
<protein>
    <submittedName>
        <fullName evidence="1">Uncharacterized protein</fullName>
    </submittedName>
</protein>
<dbReference type="AlphaFoldDB" id="A0A0E9PRD5"/>
<dbReference type="EMBL" id="GBXM01101391">
    <property type="protein sequence ID" value="JAH07186.1"/>
    <property type="molecule type" value="Transcribed_RNA"/>
</dbReference>
<accession>A0A0E9PRD5</accession>
<name>A0A0E9PRD5_ANGAN</name>
<sequence>MGSAYPRPHTTTNVFIINSTHKLINYLLQQFISKTFK</sequence>
<organism evidence="1">
    <name type="scientific">Anguilla anguilla</name>
    <name type="common">European freshwater eel</name>
    <name type="synonym">Muraena anguilla</name>
    <dbReference type="NCBI Taxonomy" id="7936"/>
    <lineage>
        <taxon>Eukaryota</taxon>
        <taxon>Metazoa</taxon>
        <taxon>Chordata</taxon>
        <taxon>Craniata</taxon>
        <taxon>Vertebrata</taxon>
        <taxon>Euteleostomi</taxon>
        <taxon>Actinopterygii</taxon>
        <taxon>Neopterygii</taxon>
        <taxon>Teleostei</taxon>
        <taxon>Anguilliformes</taxon>
        <taxon>Anguillidae</taxon>
        <taxon>Anguilla</taxon>
    </lineage>
</organism>
<reference evidence="1" key="2">
    <citation type="journal article" date="2015" name="Fish Shellfish Immunol.">
        <title>Early steps in the European eel (Anguilla anguilla)-Vibrio vulnificus interaction in the gills: Role of the RtxA13 toxin.</title>
        <authorList>
            <person name="Callol A."/>
            <person name="Pajuelo D."/>
            <person name="Ebbesson L."/>
            <person name="Teles M."/>
            <person name="MacKenzie S."/>
            <person name="Amaro C."/>
        </authorList>
    </citation>
    <scope>NUCLEOTIDE SEQUENCE</scope>
</reference>